<sequence>MRWQPHRTGRHCCCRWLWYLLLLLLLLLHSRTNHSAGTALFHQHHCLLCHWVEGEISSQTERTGKVGTEYLKRWCSIRKEKIGEICIQSTRVVKESNKQ</sequence>
<name>A0A2M3ZR30_9DIPT</name>
<evidence type="ECO:0000256" key="1">
    <source>
        <dbReference type="SAM" id="SignalP"/>
    </source>
</evidence>
<organism evidence="2">
    <name type="scientific">Anopheles braziliensis</name>
    <dbReference type="NCBI Taxonomy" id="58242"/>
    <lineage>
        <taxon>Eukaryota</taxon>
        <taxon>Metazoa</taxon>
        <taxon>Ecdysozoa</taxon>
        <taxon>Arthropoda</taxon>
        <taxon>Hexapoda</taxon>
        <taxon>Insecta</taxon>
        <taxon>Pterygota</taxon>
        <taxon>Neoptera</taxon>
        <taxon>Endopterygota</taxon>
        <taxon>Diptera</taxon>
        <taxon>Nematocera</taxon>
        <taxon>Culicoidea</taxon>
        <taxon>Culicidae</taxon>
        <taxon>Anophelinae</taxon>
        <taxon>Anopheles</taxon>
    </lineage>
</organism>
<keyword evidence="1" id="KW-0732">Signal</keyword>
<dbReference type="EMBL" id="GGFM01010202">
    <property type="protein sequence ID" value="MBW30953.1"/>
    <property type="molecule type" value="Transcribed_RNA"/>
</dbReference>
<feature type="chain" id="PRO_5014986150" evidence="1">
    <location>
        <begin position="33"/>
        <end position="99"/>
    </location>
</feature>
<evidence type="ECO:0000313" key="2">
    <source>
        <dbReference type="EMBL" id="MBW30953.1"/>
    </source>
</evidence>
<accession>A0A2M3ZR30</accession>
<feature type="signal peptide" evidence="1">
    <location>
        <begin position="1"/>
        <end position="32"/>
    </location>
</feature>
<protein>
    <submittedName>
        <fullName evidence="2">Putative secreted peptide</fullName>
    </submittedName>
</protein>
<reference evidence="2" key="1">
    <citation type="submission" date="2018-01" db="EMBL/GenBank/DDBJ databases">
        <title>An insight into the sialome of Amazonian anophelines.</title>
        <authorList>
            <person name="Ribeiro J.M."/>
            <person name="Scarpassa V."/>
            <person name="Calvo E."/>
        </authorList>
    </citation>
    <scope>NUCLEOTIDE SEQUENCE</scope>
    <source>
        <tissue evidence="2">Salivary glands</tissue>
    </source>
</reference>
<proteinExistence type="predicted"/>
<dbReference type="AlphaFoldDB" id="A0A2M3ZR30"/>